<evidence type="ECO:0000313" key="5">
    <source>
        <dbReference type="Proteomes" id="UP001597349"/>
    </source>
</evidence>
<dbReference type="Pfam" id="PF00497">
    <property type="entry name" value="SBP_bac_3"/>
    <property type="match status" value="1"/>
</dbReference>
<dbReference type="CDD" id="cd13530">
    <property type="entry name" value="PBP2_peptides_like"/>
    <property type="match status" value="1"/>
</dbReference>
<name>A0ABW4W5G2_9HYPH</name>
<dbReference type="SUPFAM" id="SSF53850">
    <property type="entry name" value="Periplasmic binding protein-like II"/>
    <property type="match status" value="1"/>
</dbReference>
<organism evidence="4 5">
    <name type="scientific">Mesorhizobium calcicola</name>
    <dbReference type="NCBI Taxonomy" id="1300310"/>
    <lineage>
        <taxon>Bacteria</taxon>
        <taxon>Pseudomonadati</taxon>
        <taxon>Pseudomonadota</taxon>
        <taxon>Alphaproteobacteria</taxon>
        <taxon>Hyphomicrobiales</taxon>
        <taxon>Phyllobacteriaceae</taxon>
        <taxon>Mesorhizobium</taxon>
    </lineage>
</organism>
<dbReference type="Proteomes" id="UP001597349">
    <property type="component" value="Unassembled WGS sequence"/>
</dbReference>
<dbReference type="PANTHER" id="PTHR35936:SF17">
    <property type="entry name" value="ARGININE-BINDING EXTRACELLULAR PROTEIN ARTP"/>
    <property type="match status" value="1"/>
</dbReference>
<sequence>MISKRTFAAAFLAAFTLPGLALADGDAPNFGNCAPTGEVGSISLATVEADTLIVATVLPNPGWWNGTSPEETKDGFEYCLAAEIAHRAGLKHMKLMNLAWDQFISGAATGYDIAMASASATDKRREVFDFSQNYFAANLGVAVKTGADVTAANLKDKRIGVMLGSLGADWVINTLKPNVAASQYHGVPEMVAALMADQVDAIMNDTAILLTATAGTKGALDVVGQFETKWGVNVITPKGSANTPAVDKVVGAMAADGTLKTLSATYLTSAFGKDPNAVAIWPLN</sequence>
<proteinExistence type="predicted"/>
<feature type="chain" id="PRO_5046047561" evidence="2">
    <location>
        <begin position="24"/>
        <end position="284"/>
    </location>
</feature>
<gene>
    <name evidence="4" type="ORF">ACFSQT_01335</name>
</gene>
<feature type="signal peptide" evidence="2">
    <location>
        <begin position="1"/>
        <end position="23"/>
    </location>
</feature>
<keyword evidence="5" id="KW-1185">Reference proteome</keyword>
<evidence type="ECO:0000256" key="1">
    <source>
        <dbReference type="ARBA" id="ARBA00022729"/>
    </source>
</evidence>
<reference evidence="5" key="1">
    <citation type="journal article" date="2019" name="Int. J. Syst. Evol. Microbiol.">
        <title>The Global Catalogue of Microorganisms (GCM) 10K type strain sequencing project: providing services to taxonomists for standard genome sequencing and annotation.</title>
        <authorList>
            <consortium name="The Broad Institute Genomics Platform"/>
            <consortium name="The Broad Institute Genome Sequencing Center for Infectious Disease"/>
            <person name="Wu L."/>
            <person name="Ma J."/>
        </authorList>
    </citation>
    <scope>NUCLEOTIDE SEQUENCE [LARGE SCALE GENOMIC DNA]</scope>
    <source>
        <strain evidence="5">CGMCC 1.16226</strain>
    </source>
</reference>
<dbReference type="SMART" id="SM00062">
    <property type="entry name" value="PBPb"/>
    <property type="match status" value="1"/>
</dbReference>
<feature type="domain" description="Solute-binding protein family 3/N-terminal" evidence="3">
    <location>
        <begin position="51"/>
        <end position="270"/>
    </location>
</feature>
<accession>A0ABW4W5G2</accession>
<evidence type="ECO:0000313" key="4">
    <source>
        <dbReference type="EMBL" id="MFD2051859.1"/>
    </source>
</evidence>
<dbReference type="RefSeq" id="WP_379016680.1">
    <property type="nucleotide sequence ID" value="NZ_JBHUGY010000003.1"/>
</dbReference>
<dbReference type="Gene3D" id="3.40.190.10">
    <property type="entry name" value="Periplasmic binding protein-like II"/>
    <property type="match status" value="2"/>
</dbReference>
<dbReference type="InterPro" id="IPR001638">
    <property type="entry name" value="Solute-binding_3/MltF_N"/>
</dbReference>
<keyword evidence="1 2" id="KW-0732">Signal</keyword>
<comment type="caution">
    <text evidence="4">The sequence shown here is derived from an EMBL/GenBank/DDBJ whole genome shotgun (WGS) entry which is preliminary data.</text>
</comment>
<evidence type="ECO:0000256" key="2">
    <source>
        <dbReference type="SAM" id="SignalP"/>
    </source>
</evidence>
<dbReference type="EMBL" id="JBHUGY010000003">
    <property type="protein sequence ID" value="MFD2051859.1"/>
    <property type="molecule type" value="Genomic_DNA"/>
</dbReference>
<protein>
    <submittedName>
        <fullName evidence="4">ABC transporter substrate-binding protein</fullName>
    </submittedName>
</protein>
<dbReference type="PANTHER" id="PTHR35936">
    <property type="entry name" value="MEMBRANE-BOUND LYTIC MUREIN TRANSGLYCOSYLASE F"/>
    <property type="match status" value="1"/>
</dbReference>
<evidence type="ECO:0000259" key="3">
    <source>
        <dbReference type="SMART" id="SM00062"/>
    </source>
</evidence>